<dbReference type="PANTHER" id="PTHR43805">
    <property type="entry name" value="GLYCEROPHOSPHORYL DIESTER PHOSPHODIESTERASE"/>
    <property type="match status" value="1"/>
</dbReference>
<reference evidence="2 3" key="1">
    <citation type="submission" date="2013-05" db="EMBL/GenBank/DDBJ databases">
        <title>The Genome Sequence of Actinobaculum schaalii FB123-CNA2.</title>
        <authorList>
            <consortium name="The Broad Institute Genomics Platform"/>
            <person name="Earl A."/>
            <person name="Ward D."/>
            <person name="Feldgarden M."/>
            <person name="Gevers D."/>
            <person name="Saerens B."/>
            <person name="Vaneechoutte M."/>
            <person name="Walker B."/>
            <person name="Young S."/>
            <person name="Zeng Q."/>
            <person name="Gargeya S."/>
            <person name="Fitzgerald M."/>
            <person name="Haas B."/>
            <person name="Abouelleil A."/>
            <person name="Allen A.W."/>
            <person name="Alvarado L."/>
            <person name="Arachchi H.M."/>
            <person name="Berlin A.M."/>
            <person name="Chapman S.B."/>
            <person name="Gainer-Dewar J."/>
            <person name="Goldberg J."/>
            <person name="Griggs A."/>
            <person name="Gujja S."/>
            <person name="Hansen M."/>
            <person name="Howarth C."/>
            <person name="Imamovic A."/>
            <person name="Ireland A."/>
            <person name="Larimer J."/>
            <person name="McCowan C."/>
            <person name="Murphy C."/>
            <person name="Pearson M."/>
            <person name="Poon T.W."/>
            <person name="Priest M."/>
            <person name="Roberts A."/>
            <person name="Saif S."/>
            <person name="Shea T."/>
            <person name="Sisk P."/>
            <person name="Sykes S."/>
            <person name="Wortman J."/>
            <person name="Nusbaum C."/>
            <person name="Birren B."/>
        </authorList>
    </citation>
    <scope>NUCLEOTIDE SEQUENCE [LARGE SCALE GENOMIC DNA]</scope>
    <source>
        <strain evidence="2 3">FB123-CNA-2</strain>
    </source>
</reference>
<comment type="caution">
    <text evidence="2">The sequence shown here is derived from an EMBL/GenBank/DDBJ whole genome shotgun (WGS) entry which is preliminary data.</text>
</comment>
<dbReference type="EMBL" id="AGWM01000002">
    <property type="protein sequence ID" value="EPD28571.1"/>
    <property type="molecule type" value="Genomic_DNA"/>
</dbReference>
<dbReference type="HOGENOM" id="CLU_030006_3_6_11"/>
<evidence type="ECO:0000313" key="2">
    <source>
        <dbReference type="EMBL" id="EPD28571.1"/>
    </source>
</evidence>
<name>S2VP21_9ACTO</name>
<sequence length="287" mass="31406">MGRLYDIDGPALIIAHRGGGNEYPENSLRAFDAVYRAGFRHIESDVHTTADGVAVILHDPLLDRTTDGVGPVSAHTWAEVAQVRNEAGERPPRLDEVLDAFPDAVFNLDAKSDAAVEPLVAAVRRTGAARRVCLASFSQPRVERMRSQLPGATFSLGRSAVAWLMALSRLPGVQGVRIAKFPGSQRGFQAVQVPVDIALPRPRSLPRPLSRLRRREEEDGKLGRPVPVLTARFVQLAHAQGLAVHAWTINSAAEAERLLDLGVDGIITDEPSTMRNYFDRSQYSVRI</sequence>
<dbReference type="OrthoDB" id="5241788at2"/>
<gene>
    <name evidence="2" type="ORF">HMPREF9237_00098</name>
</gene>
<organism evidence="2 3">
    <name type="scientific">Actinotignum schaalii FB123-CNA-2</name>
    <dbReference type="NCBI Taxonomy" id="883067"/>
    <lineage>
        <taxon>Bacteria</taxon>
        <taxon>Bacillati</taxon>
        <taxon>Actinomycetota</taxon>
        <taxon>Actinomycetes</taxon>
        <taxon>Actinomycetales</taxon>
        <taxon>Actinomycetaceae</taxon>
        <taxon>Actinotignum</taxon>
    </lineage>
</organism>
<keyword evidence="3" id="KW-1185">Reference proteome</keyword>
<dbReference type="SUPFAM" id="SSF51695">
    <property type="entry name" value="PLC-like phosphodiesterases"/>
    <property type="match status" value="1"/>
</dbReference>
<feature type="domain" description="GP-PDE" evidence="1">
    <location>
        <begin position="11"/>
        <end position="278"/>
    </location>
</feature>
<dbReference type="InterPro" id="IPR030395">
    <property type="entry name" value="GP_PDE_dom"/>
</dbReference>
<evidence type="ECO:0000259" key="1">
    <source>
        <dbReference type="PROSITE" id="PS51704"/>
    </source>
</evidence>
<dbReference type="RefSeq" id="WP_016441745.1">
    <property type="nucleotide sequence ID" value="NZ_KE150262.1"/>
</dbReference>
<dbReference type="Proteomes" id="UP000014393">
    <property type="component" value="Unassembled WGS sequence"/>
</dbReference>
<dbReference type="Pfam" id="PF03009">
    <property type="entry name" value="GDPD"/>
    <property type="match status" value="2"/>
</dbReference>
<dbReference type="GO" id="GO:0008081">
    <property type="term" value="F:phosphoric diester hydrolase activity"/>
    <property type="evidence" value="ECO:0007669"/>
    <property type="project" value="InterPro"/>
</dbReference>
<protein>
    <recommendedName>
        <fullName evidence="1">GP-PDE domain-containing protein</fullName>
    </recommendedName>
</protein>
<evidence type="ECO:0000313" key="3">
    <source>
        <dbReference type="Proteomes" id="UP000014393"/>
    </source>
</evidence>
<dbReference type="Gene3D" id="3.20.20.190">
    <property type="entry name" value="Phosphatidylinositol (PI) phosphodiesterase"/>
    <property type="match status" value="1"/>
</dbReference>
<dbReference type="PATRIC" id="fig|883067.3.peg.98"/>
<proteinExistence type="predicted"/>
<dbReference type="eggNOG" id="COG0584">
    <property type="taxonomic scope" value="Bacteria"/>
</dbReference>
<dbReference type="GO" id="GO:0006629">
    <property type="term" value="P:lipid metabolic process"/>
    <property type="evidence" value="ECO:0007669"/>
    <property type="project" value="InterPro"/>
</dbReference>
<dbReference type="AlphaFoldDB" id="S2VP21"/>
<dbReference type="InterPro" id="IPR017946">
    <property type="entry name" value="PLC-like_Pdiesterase_TIM-brl"/>
</dbReference>
<dbReference type="PANTHER" id="PTHR43805:SF1">
    <property type="entry name" value="GP-PDE DOMAIN-CONTAINING PROTEIN"/>
    <property type="match status" value="1"/>
</dbReference>
<dbReference type="PROSITE" id="PS51704">
    <property type="entry name" value="GP_PDE"/>
    <property type="match status" value="1"/>
</dbReference>
<accession>S2VP21</accession>